<keyword evidence="3" id="KW-1003">Cell membrane</keyword>
<evidence type="ECO:0000313" key="10">
    <source>
        <dbReference type="Proteomes" id="UP000093309"/>
    </source>
</evidence>
<dbReference type="SUPFAM" id="SSF161098">
    <property type="entry name" value="MetI-like"/>
    <property type="match status" value="1"/>
</dbReference>
<gene>
    <name evidence="9" type="ORF">A8709_05135</name>
</gene>
<evidence type="ECO:0000256" key="4">
    <source>
        <dbReference type="ARBA" id="ARBA00022692"/>
    </source>
</evidence>
<dbReference type="PANTHER" id="PTHR43227:SF11">
    <property type="entry name" value="BLL4140 PROTEIN"/>
    <property type="match status" value="1"/>
</dbReference>
<dbReference type="PANTHER" id="PTHR43227">
    <property type="entry name" value="BLL4140 PROTEIN"/>
    <property type="match status" value="1"/>
</dbReference>
<feature type="transmembrane region" description="Helical" evidence="7">
    <location>
        <begin position="272"/>
        <end position="293"/>
    </location>
</feature>
<dbReference type="InterPro" id="IPR035906">
    <property type="entry name" value="MetI-like_sf"/>
</dbReference>
<keyword evidence="4 7" id="KW-0812">Transmembrane</keyword>
<accession>A0A1C0ZTZ4</accession>
<feature type="transmembrane region" description="Helical" evidence="7">
    <location>
        <begin position="16"/>
        <end position="35"/>
    </location>
</feature>
<feature type="transmembrane region" description="Helical" evidence="7">
    <location>
        <begin position="117"/>
        <end position="137"/>
    </location>
</feature>
<feature type="transmembrane region" description="Helical" evidence="7">
    <location>
        <begin position="174"/>
        <end position="192"/>
    </location>
</feature>
<keyword evidence="10" id="KW-1185">Reference proteome</keyword>
<feature type="transmembrane region" description="Helical" evidence="7">
    <location>
        <begin position="81"/>
        <end position="105"/>
    </location>
</feature>
<proteinExistence type="inferred from homology"/>
<keyword evidence="2 7" id="KW-0813">Transport</keyword>
<dbReference type="InterPro" id="IPR050809">
    <property type="entry name" value="UgpAE/MalFG_permease"/>
</dbReference>
<dbReference type="AlphaFoldDB" id="A0A1C0ZTZ4"/>
<dbReference type="GO" id="GO:0055085">
    <property type="term" value="P:transmembrane transport"/>
    <property type="evidence" value="ECO:0007669"/>
    <property type="project" value="InterPro"/>
</dbReference>
<protein>
    <submittedName>
        <fullName evidence="9">Sugar ABC transporter permease</fullName>
    </submittedName>
</protein>
<keyword evidence="6 7" id="KW-0472">Membrane</keyword>
<feature type="domain" description="ABC transmembrane type-1" evidence="8">
    <location>
        <begin position="77"/>
        <end position="293"/>
    </location>
</feature>
<evidence type="ECO:0000313" key="9">
    <source>
        <dbReference type="EMBL" id="OCT11554.1"/>
    </source>
</evidence>
<evidence type="ECO:0000256" key="7">
    <source>
        <dbReference type="RuleBase" id="RU363032"/>
    </source>
</evidence>
<dbReference type="PROSITE" id="PS50928">
    <property type="entry name" value="ABC_TM1"/>
    <property type="match status" value="1"/>
</dbReference>
<dbReference type="EMBL" id="LYPC01000028">
    <property type="protein sequence ID" value="OCT11554.1"/>
    <property type="molecule type" value="Genomic_DNA"/>
</dbReference>
<evidence type="ECO:0000259" key="8">
    <source>
        <dbReference type="PROSITE" id="PS50928"/>
    </source>
</evidence>
<dbReference type="InterPro" id="IPR000515">
    <property type="entry name" value="MetI-like"/>
</dbReference>
<comment type="similarity">
    <text evidence="7">Belongs to the binding-protein-dependent transport system permease family.</text>
</comment>
<evidence type="ECO:0000256" key="2">
    <source>
        <dbReference type="ARBA" id="ARBA00022448"/>
    </source>
</evidence>
<evidence type="ECO:0000256" key="3">
    <source>
        <dbReference type="ARBA" id="ARBA00022475"/>
    </source>
</evidence>
<dbReference type="Gene3D" id="1.10.3720.10">
    <property type="entry name" value="MetI-like"/>
    <property type="match status" value="1"/>
</dbReference>
<evidence type="ECO:0000256" key="1">
    <source>
        <dbReference type="ARBA" id="ARBA00004651"/>
    </source>
</evidence>
<comment type="caution">
    <text evidence="9">The sequence shown here is derived from an EMBL/GenBank/DDBJ whole genome shotgun (WGS) entry which is preliminary data.</text>
</comment>
<dbReference type="GO" id="GO:0005886">
    <property type="term" value="C:plasma membrane"/>
    <property type="evidence" value="ECO:0007669"/>
    <property type="project" value="UniProtKB-SubCell"/>
</dbReference>
<dbReference type="STRING" id="512399.A8709_05135"/>
<feature type="transmembrane region" description="Helical" evidence="7">
    <location>
        <begin position="212"/>
        <end position="232"/>
    </location>
</feature>
<dbReference type="CDD" id="cd06261">
    <property type="entry name" value="TM_PBP2"/>
    <property type="match status" value="1"/>
</dbReference>
<reference evidence="10" key="1">
    <citation type="submission" date="2016-05" db="EMBL/GenBank/DDBJ databases">
        <title>Paenibacillus oryzae. sp. nov., isolated from the rice root.</title>
        <authorList>
            <person name="Zhang J."/>
            <person name="Zhang X."/>
        </authorList>
    </citation>
    <scope>NUCLEOTIDE SEQUENCE [LARGE SCALE GENOMIC DNA]</scope>
    <source>
        <strain evidence="10">KCTC13222</strain>
    </source>
</reference>
<dbReference type="Proteomes" id="UP000093309">
    <property type="component" value="Unassembled WGS sequence"/>
</dbReference>
<organism evidence="9 10">
    <name type="scientific">Paenibacillus pectinilyticus</name>
    <dbReference type="NCBI Taxonomy" id="512399"/>
    <lineage>
        <taxon>Bacteria</taxon>
        <taxon>Bacillati</taxon>
        <taxon>Bacillota</taxon>
        <taxon>Bacilli</taxon>
        <taxon>Bacillales</taxon>
        <taxon>Paenibacillaceae</taxon>
        <taxon>Paenibacillus</taxon>
    </lineage>
</organism>
<sequence length="307" mass="35627">MRVPRRRSKAFLKDNWILLSLALPAIVYFLIFQYWPMFGLVIAFKDYSYVKGILGSDWVGFKNFEFFFKSQDFWRLTRNTLGYGIGFIVVGNIFYMGAALLLYEIRSKLALKYYQTTMMFPYFLSWVLISYITYTLFQPEKGVVTQIADFLSGHSIDLYAHPAYWPFILTFTNIWRYIGFYSLIYYAALISIDPEIYEAAKIDGASRWQQSWHISMPSLMPVLSILVLLAIGDIFRGEFGLFYQIPRDVGTLYRTTDVIDTYVFRGLRSGDFSIGTAVGLIQSVVGLFFFLFVNKAIKKINADHSLF</sequence>
<comment type="subcellular location">
    <subcellularLocation>
        <location evidence="1 7">Cell membrane</location>
        <topology evidence="1 7">Multi-pass membrane protein</topology>
    </subcellularLocation>
</comment>
<evidence type="ECO:0000256" key="5">
    <source>
        <dbReference type="ARBA" id="ARBA00022989"/>
    </source>
</evidence>
<evidence type="ECO:0000256" key="6">
    <source>
        <dbReference type="ARBA" id="ARBA00023136"/>
    </source>
</evidence>
<keyword evidence="5 7" id="KW-1133">Transmembrane helix</keyword>
<name>A0A1C0ZTZ4_9BACL</name>
<dbReference type="Pfam" id="PF00528">
    <property type="entry name" value="BPD_transp_1"/>
    <property type="match status" value="1"/>
</dbReference>